<protein>
    <recommendedName>
        <fullName evidence="1">BCS1 N-terminal domain-containing protein</fullName>
    </recommendedName>
</protein>
<feature type="domain" description="BCS1 N-terminal" evidence="1">
    <location>
        <begin position="58"/>
        <end position="247"/>
    </location>
</feature>
<keyword evidence="3" id="KW-1185">Reference proteome</keyword>
<reference evidence="2 3" key="1">
    <citation type="journal article" date="2018" name="New Phytol.">
        <title>Phylogenomics of Endogonaceae and evolution of mycorrhizas within Mucoromycota.</title>
        <authorList>
            <person name="Chang Y."/>
            <person name="Desiro A."/>
            <person name="Na H."/>
            <person name="Sandor L."/>
            <person name="Lipzen A."/>
            <person name="Clum A."/>
            <person name="Barry K."/>
            <person name="Grigoriev I.V."/>
            <person name="Martin F.M."/>
            <person name="Stajich J.E."/>
            <person name="Smith M.E."/>
            <person name="Bonito G."/>
            <person name="Spatafora J.W."/>
        </authorList>
    </citation>
    <scope>NUCLEOTIDE SEQUENCE [LARGE SCALE GENOMIC DNA]</scope>
    <source>
        <strain evidence="2 3">AD002</strain>
    </source>
</reference>
<dbReference type="EMBL" id="RBNJ01000219">
    <property type="protein sequence ID" value="RUS35110.1"/>
    <property type="molecule type" value="Genomic_DNA"/>
</dbReference>
<dbReference type="InterPro" id="IPR014851">
    <property type="entry name" value="BCS1_N"/>
</dbReference>
<organism evidence="2 3">
    <name type="scientific">Jimgerdemannia flammicorona</name>
    <dbReference type="NCBI Taxonomy" id="994334"/>
    <lineage>
        <taxon>Eukaryota</taxon>
        <taxon>Fungi</taxon>
        <taxon>Fungi incertae sedis</taxon>
        <taxon>Mucoromycota</taxon>
        <taxon>Mucoromycotina</taxon>
        <taxon>Endogonomycetes</taxon>
        <taxon>Endogonales</taxon>
        <taxon>Endogonaceae</taxon>
        <taxon>Jimgerdemannia</taxon>
    </lineage>
</organism>
<accession>A0A433QZ92</accession>
<evidence type="ECO:0000313" key="3">
    <source>
        <dbReference type="Proteomes" id="UP000274822"/>
    </source>
</evidence>
<gene>
    <name evidence="2" type="ORF">BC938DRAFT_475844</name>
</gene>
<evidence type="ECO:0000313" key="2">
    <source>
        <dbReference type="EMBL" id="RUS35110.1"/>
    </source>
</evidence>
<dbReference type="Proteomes" id="UP000274822">
    <property type="component" value="Unassembled WGS sequence"/>
</dbReference>
<name>A0A433QZ92_9FUNG</name>
<proteinExistence type="predicted"/>
<dbReference type="Pfam" id="PF08740">
    <property type="entry name" value="BCS1_N"/>
    <property type="match status" value="1"/>
</dbReference>
<dbReference type="SMART" id="SM01024">
    <property type="entry name" value="BCS1_N"/>
    <property type="match status" value="1"/>
</dbReference>
<sequence>MDFGWVIHDTQHFLNRTATAIETLIESDYLERFLGPSATRLVARFFGNDYLSAGLFLVICGSLVSPSQAFFHEFYLYLWKTITVSIVIEEKDEAYHALEEFLADHPYSGRIRNLVVRSIWERDHDPDPAKGSGVYGGSPAGRERPRLLYAPGYTPHVYYHRGRKLRVQRIRQETVNPIGAGHMFGPGAVQPGRTTNHQIVLWMVSWDSSFLKGMIAEAVEQYYQRHNGKVGTGDEQRWQWDAVFSRP</sequence>
<evidence type="ECO:0000259" key="1">
    <source>
        <dbReference type="SMART" id="SM01024"/>
    </source>
</evidence>
<comment type="caution">
    <text evidence="2">The sequence shown here is derived from an EMBL/GenBank/DDBJ whole genome shotgun (WGS) entry which is preliminary data.</text>
</comment>
<dbReference type="AlphaFoldDB" id="A0A433QZ92"/>